<organism evidence="2 3">
    <name type="scientific">Chloebia gouldiae</name>
    <name type="common">Gouldian finch</name>
    <name type="synonym">Erythrura gouldiae</name>
    <dbReference type="NCBI Taxonomy" id="44316"/>
    <lineage>
        <taxon>Eukaryota</taxon>
        <taxon>Metazoa</taxon>
        <taxon>Chordata</taxon>
        <taxon>Craniata</taxon>
        <taxon>Vertebrata</taxon>
        <taxon>Euteleostomi</taxon>
        <taxon>Archelosauria</taxon>
        <taxon>Archosauria</taxon>
        <taxon>Dinosauria</taxon>
        <taxon>Saurischia</taxon>
        <taxon>Theropoda</taxon>
        <taxon>Coelurosauria</taxon>
        <taxon>Aves</taxon>
        <taxon>Neognathae</taxon>
        <taxon>Neoaves</taxon>
        <taxon>Telluraves</taxon>
        <taxon>Australaves</taxon>
        <taxon>Passeriformes</taxon>
        <taxon>Passeroidea</taxon>
        <taxon>Passeridae</taxon>
        <taxon>Chloebia</taxon>
    </lineage>
</organism>
<dbReference type="AlphaFoldDB" id="A0A3L8SYX4"/>
<reference evidence="2 3" key="1">
    <citation type="journal article" date="2018" name="Proc. R. Soc. B">
        <title>A non-coding region near Follistatin controls head colour polymorphism in the Gouldian finch.</title>
        <authorList>
            <person name="Toomey M.B."/>
            <person name="Marques C.I."/>
            <person name="Andrade P."/>
            <person name="Araujo P.M."/>
            <person name="Sabatino S."/>
            <person name="Gazda M.A."/>
            <person name="Afonso S."/>
            <person name="Lopes R.J."/>
            <person name="Corbo J.C."/>
            <person name="Carneiro M."/>
        </authorList>
    </citation>
    <scope>NUCLEOTIDE SEQUENCE [LARGE SCALE GENOMIC DNA]</scope>
    <source>
        <strain evidence="2">Red01</strain>
        <tissue evidence="2">Muscle</tissue>
    </source>
</reference>
<comment type="caution">
    <text evidence="2">The sequence shown here is derived from an EMBL/GenBank/DDBJ whole genome shotgun (WGS) entry which is preliminary data.</text>
</comment>
<protein>
    <submittedName>
        <fullName evidence="2">Uncharacterized protein</fullName>
    </submittedName>
</protein>
<name>A0A3L8SYX4_CHLGU</name>
<accession>A0A3L8SYX4</accession>
<dbReference type="EMBL" id="QUSF01000004">
    <property type="protein sequence ID" value="RLW10189.1"/>
    <property type="molecule type" value="Genomic_DNA"/>
</dbReference>
<dbReference type="Proteomes" id="UP000276834">
    <property type="component" value="Unassembled WGS sequence"/>
</dbReference>
<sequence>MTQRAAWPGSQDGGAQAALSLRAPRSGALPLPAALPVSGGRAGLRRCERPRPRWGCGGGAAVGAFVSGPEVTL</sequence>
<evidence type="ECO:0000256" key="1">
    <source>
        <dbReference type="SAM" id="MobiDB-lite"/>
    </source>
</evidence>
<feature type="region of interest" description="Disordered" evidence="1">
    <location>
        <begin position="1"/>
        <end position="21"/>
    </location>
</feature>
<evidence type="ECO:0000313" key="2">
    <source>
        <dbReference type="EMBL" id="RLW10189.1"/>
    </source>
</evidence>
<keyword evidence="3" id="KW-1185">Reference proteome</keyword>
<proteinExistence type="predicted"/>
<evidence type="ECO:0000313" key="3">
    <source>
        <dbReference type="Proteomes" id="UP000276834"/>
    </source>
</evidence>
<gene>
    <name evidence="2" type="ORF">DV515_00001979</name>
</gene>